<reference evidence="1" key="1">
    <citation type="submission" date="2021-06" db="EMBL/GenBank/DDBJ databases">
        <authorList>
            <person name="Kallberg Y."/>
            <person name="Tangrot J."/>
            <person name="Rosling A."/>
        </authorList>
    </citation>
    <scope>NUCLEOTIDE SEQUENCE</scope>
    <source>
        <strain evidence="1">CL356</strain>
    </source>
</reference>
<sequence length="307" mass="34684">MSYSIWMVFYCEGFLLKLTALLMPHFISDSERVYTEIWFRDDLGYQVPVDGKTSVDIHSTGYILGIYQCLTPLFPAERVSAELLWALLPGIEKHLSVDDYITERRRLQDLQWPHVSLLPGAAKLVRHLHAHNIPIAVATGSLRRNFLLKTADERCSKEKVEVFQLFREKVICGDDGPMGRSIWGTEKVVRGKPAPDIFLCAAEMVGRNVGRDEIDVSEEQKVERKRGLVFEDGIPGVEAASRAGMQGEPLITVRSSKETHHLPSVVWVPDANLLALDPKLDVPKISTLENFIPEEWGLPPYDADPRR</sequence>
<evidence type="ECO:0000313" key="1">
    <source>
        <dbReference type="EMBL" id="CAG8569471.1"/>
    </source>
</evidence>
<evidence type="ECO:0000313" key="2">
    <source>
        <dbReference type="Proteomes" id="UP000789525"/>
    </source>
</evidence>
<proteinExistence type="predicted"/>
<protein>
    <submittedName>
        <fullName evidence="1">4695_t:CDS:1</fullName>
    </submittedName>
</protein>
<dbReference type="Proteomes" id="UP000789525">
    <property type="component" value="Unassembled WGS sequence"/>
</dbReference>
<gene>
    <name evidence="1" type="ORF">ACOLOM_LOCUS5547</name>
</gene>
<dbReference type="EMBL" id="CAJVPT010010346">
    <property type="protein sequence ID" value="CAG8569471.1"/>
    <property type="molecule type" value="Genomic_DNA"/>
</dbReference>
<keyword evidence="2" id="KW-1185">Reference proteome</keyword>
<comment type="caution">
    <text evidence="1">The sequence shown here is derived from an EMBL/GenBank/DDBJ whole genome shotgun (WGS) entry which is preliminary data.</text>
</comment>
<name>A0ACA9M660_9GLOM</name>
<organism evidence="1 2">
    <name type="scientific">Acaulospora colombiana</name>
    <dbReference type="NCBI Taxonomy" id="27376"/>
    <lineage>
        <taxon>Eukaryota</taxon>
        <taxon>Fungi</taxon>
        <taxon>Fungi incertae sedis</taxon>
        <taxon>Mucoromycota</taxon>
        <taxon>Glomeromycotina</taxon>
        <taxon>Glomeromycetes</taxon>
        <taxon>Diversisporales</taxon>
        <taxon>Acaulosporaceae</taxon>
        <taxon>Acaulospora</taxon>
    </lineage>
</organism>
<accession>A0ACA9M660</accession>